<dbReference type="CDD" id="cd07036">
    <property type="entry name" value="TPP_PYR_E1-PDHc-beta_like"/>
    <property type="match status" value="1"/>
</dbReference>
<keyword evidence="2" id="KW-0560">Oxidoreductase</keyword>
<evidence type="ECO:0000313" key="6">
    <source>
        <dbReference type="Proteomes" id="UP000440004"/>
    </source>
</evidence>
<reference evidence="5 6" key="1">
    <citation type="submission" date="2019-10" db="EMBL/GenBank/DDBJ databases">
        <title>Alkalibaculum tamaniensis sp.nov., a new alkaliphilic acetogen, isolated on methoxylated aromatics from a mud volcano.</title>
        <authorList>
            <person name="Khomyakova M.A."/>
            <person name="Merkel A.Y."/>
            <person name="Bonch-Osmolovskaya E.A."/>
            <person name="Slobodkin A.I."/>
        </authorList>
    </citation>
    <scope>NUCLEOTIDE SEQUENCE [LARGE SCALE GENOMIC DNA]</scope>
    <source>
        <strain evidence="5 6">M08DMB</strain>
    </source>
</reference>
<accession>A0A6A7KAK4</accession>
<gene>
    <name evidence="5" type="ORF">GC105_12185</name>
</gene>
<evidence type="ECO:0000259" key="4">
    <source>
        <dbReference type="SMART" id="SM00861"/>
    </source>
</evidence>
<dbReference type="InterPro" id="IPR009014">
    <property type="entry name" value="Transketo_C/PFOR_II"/>
</dbReference>
<dbReference type="RefSeq" id="WP_152805161.1">
    <property type="nucleotide sequence ID" value="NZ_WHNX01000020.1"/>
</dbReference>
<dbReference type="PANTHER" id="PTHR43257">
    <property type="entry name" value="PYRUVATE DEHYDROGENASE E1 COMPONENT BETA SUBUNIT"/>
    <property type="match status" value="1"/>
</dbReference>
<dbReference type="InterPro" id="IPR005475">
    <property type="entry name" value="Transketolase-like_Pyr-bd"/>
</dbReference>
<dbReference type="FunFam" id="3.40.50.920:FF:000001">
    <property type="entry name" value="Pyruvate dehydrogenase E1 beta subunit"/>
    <property type="match status" value="1"/>
</dbReference>
<dbReference type="Pfam" id="PF02780">
    <property type="entry name" value="Transketolase_C"/>
    <property type="match status" value="1"/>
</dbReference>
<dbReference type="SUPFAM" id="SSF52922">
    <property type="entry name" value="TK C-terminal domain-like"/>
    <property type="match status" value="1"/>
</dbReference>
<feature type="domain" description="Transketolase-like pyrimidine-binding" evidence="4">
    <location>
        <begin position="4"/>
        <end position="178"/>
    </location>
</feature>
<organism evidence="5 6">
    <name type="scientific">Alkalibaculum sporogenes</name>
    <dbReference type="NCBI Taxonomy" id="2655001"/>
    <lineage>
        <taxon>Bacteria</taxon>
        <taxon>Bacillati</taxon>
        <taxon>Bacillota</taxon>
        <taxon>Clostridia</taxon>
        <taxon>Eubacteriales</taxon>
        <taxon>Eubacteriaceae</taxon>
        <taxon>Alkalibaculum</taxon>
    </lineage>
</organism>
<keyword evidence="6" id="KW-1185">Reference proteome</keyword>
<evidence type="ECO:0000256" key="3">
    <source>
        <dbReference type="ARBA" id="ARBA00023052"/>
    </source>
</evidence>
<dbReference type="PANTHER" id="PTHR43257:SF2">
    <property type="entry name" value="PYRUVATE DEHYDROGENASE E1 COMPONENT SUBUNIT BETA"/>
    <property type="match status" value="1"/>
</dbReference>
<evidence type="ECO:0000313" key="5">
    <source>
        <dbReference type="EMBL" id="MPW26548.1"/>
    </source>
</evidence>
<dbReference type="EMBL" id="WHNX01000020">
    <property type="protein sequence ID" value="MPW26548.1"/>
    <property type="molecule type" value="Genomic_DNA"/>
</dbReference>
<dbReference type="Pfam" id="PF02779">
    <property type="entry name" value="Transket_pyr"/>
    <property type="match status" value="1"/>
</dbReference>
<dbReference type="Proteomes" id="UP000440004">
    <property type="component" value="Unassembled WGS sequence"/>
</dbReference>
<dbReference type="GO" id="GO:0016491">
    <property type="term" value="F:oxidoreductase activity"/>
    <property type="evidence" value="ECO:0007669"/>
    <property type="project" value="UniProtKB-KW"/>
</dbReference>
<comment type="cofactor">
    <cofactor evidence="1">
        <name>thiamine diphosphate</name>
        <dbReference type="ChEBI" id="CHEBI:58937"/>
    </cofactor>
</comment>
<dbReference type="SMART" id="SM00861">
    <property type="entry name" value="Transket_pyr"/>
    <property type="match status" value="1"/>
</dbReference>
<dbReference type="Gene3D" id="3.40.50.920">
    <property type="match status" value="1"/>
</dbReference>
<dbReference type="InterPro" id="IPR033248">
    <property type="entry name" value="Transketolase_C"/>
</dbReference>
<evidence type="ECO:0000256" key="2">
    <source>
        <dbReference type="ARBA" id="ARBA00023002"/>
    </source>
</evidence>
<protein>
    <submittedName>
        <fullName evidence="5">Alpha-ketoacid dehydrogenase subunit beta</fullName>
    </submittedName>
</protein>
<comment type="caution">
    <text evidence="5">The sequence shown here is derived from an EMBL/GenBank/DDBJ whole genome shotgun (WGS) entry which is preliminary data.</text>
</comment>
<dbReference type="Gene3D" id="3.40.50.970">
    <property type="match status" value="1"/>
</dbReference>
<name>A0A6A7KAK4_9FIRM</name>
<keyword evidence="3" id="KW-0786">Thiamine pyrophosphate</keyword>
<dbReference type="SUPFAM" id="SSF52518">
    <property type="entry name" value="Thiamin diphosphate-binding fold (THDP-binding)"/>
    <property type="match status" value="1"/>
</dbReference>
<evidence type="ECO:0000256" key="1">
    <source>
        <dbReference type="ARBA" id="ARBA00001964"/>
    </source>
</evidence>
<dbReference type="InterPro" id="IPR029061">
    <property type="entry name" value="THDP-binding"/>
</dbReference>
<sequence>MSKMLYMSAMAQAVQEEMEADKNIVYMGEDIGKFGGTFFKNGLFPIYGKERVIEMPIAENLIVAAALGMATAGMRPICELMYADFISLAFDPICNEAPKIRFQSAGKASAPMTLISFQGTIDGSGSVHSQCVEAWIANVPGLKLVVPSIASDAKGLLKTAIRDNDPVVYLTHKSVMYINGDVPDGEYTIPFGKARVAREGRDVTIVAWQRCYMVAMEAAQELEEEFGISVEVIDPRTLIPLDKATILESVKKTGRFLVVHDAPKKYGVGGEIASMVAEEAYHDLKSAPLRLGAPSIPIPFFKLEEQVIVSKQQIKEAVKKLVNE</sequence>
<dbReference type="AlphaFoldDB" id="A0A6A7KAK4"/>
<proteinExistence type="predicted"/>